<organism evidence="1">
    <name type="scientific">marine sediment metagenome</name>
    <dbReference type="NCBI Taxonomy" id="412755"/>
    <lineage>
        <taxon>unclassified sequences</taxon>
        <taxon>metagenomes</taxon>
        <taxon>ecological metagenomes</taxon>
    </lineage>
</organism>
<dbReference type="InterPro" id="IPR036890">
    <property type="entry name" value="HATPase_C_sf"/>
</dbReference>
<dbReference type="EMBL" id="LAZR01021541">
    <property type="protein sequence ID" value="KKL84961.1"/>
    <property type="molecule type" value="Genomic_DNA"/>
</dbReference>
<evidence type="ECO:0008006" key="2">
    <source>
        <dbReference type="Google" id="ProtNLM"/>
    </source>
</evidence>
<sequence length="133" mass="15079">MLKKSVREEQPVKLKIPADPSFIRLARLLIAGQLREKSVDEETIADLKLVISEILARAMAQDFVDDEVIIETQCSEVMKVNIGGFKKKIEIRELFDSRYLDHEAILGLVDRIKLKQATDNGFVLEVIKALSVE</sequence>
<dbReference type="AlphaFoldDB" id="A0A0F9G3D2"/>
<dbReference type="Gene3D" id="3.30.565.10">
    <property type="entry name" value="Histidine kinase-like ATPase, C-terminal domain"/>
    <property type="match status" value="1"/>
</dbReference>
<comment type="caution">
    <text evidence="1">The sequence shown here is derived from an EMBL/GenBank/DDBJ whole genome shotgun (WGS) entry which is preliminary data.</text>
</comment>
<accession>A0A0F9G3D2</accession>
<proteinExistence type="predicted"/>
<evidence type="ECO:0000313" key="1">
    <source>
        <dbReference type="EMBL" id="KKL84961.1"/>
    </source>
</evidence>
<gene>
    <name evidence="1" type="ORF">LCGC14_1959500</name>
</gene>
<protein>
    <recommendedName>
        <fullName evidence="2">Histidine kinase/HSP90-like ATPase domain-containing protein</fullName>
    </recommendedName>
</protein>
<reference evidence="1" key="1">
    <citation type="journal article" date="2015" name="Nature">
        <title>Complex archaea that bridge the gap between prokaryotes and eukaryotes.</title>
        <authorList>
            <person name="Spang A."/>
            <person name="Saw J.H."/>
            <person name="Jorgensen S.L."/>
            <person name="Zaremba-Niedzwiedzka K."/>
            <person name="Martijn J."/>
            <person name="Lind A.E."/>
            <person name="van Eijk R."/>
            <person name="Schleper C."/>
            <person name="Guy L."/>
            <person name="Ettema T.J."/>
        </authorList>
    </citation>
    <scope>NUCLEOTIDE SEQUENCE</scope>
</reference>
<name>A0A0F9G3D2_9ZZZZ</name>